<protein>
    <recommendedName>
        <fullName evidence="4">DUF4369 domain-containing protein</fullName>
    </recommendedName>
</protein>
<dbReference type="RefSeq" id="WP_243359035.1">
    <property type="nucleotide sequence ID" value="NZ_JALGBH010000001.1"/>
</dbReference>
<reference evidence="2" key="1">
    <citation type="submission" date="2022-03" db="EMBL/GenBank/DDBJ databases">
        <authorList>
            <person name="Woo C.Y."/>
        </authorList>
    </citation>
    <scope>NUCLEOTIDE SEQUENCE</scope>
    <source>
        <strain evidence="2">CYS-01</strain>
    </source>
</reference>
<evidence type="ECO:0000313" key="3">
    <source>
        <dbReference type="Proteomes" id="UP001165460"/>
    </source>
</evidence>
<feature type="chain" id="PRO_5047292802" description="DUF4369 domain-containing protein" evidence="1">
    <location>
        <begin position="21"/>
        <end position="193"/>
    </location>
</feature>
<name>A0ABS9ZSU5_9SPHI</name>
<feature type="signal peptide" evidence="1">
    <location>
        <begin position="1"/>
        <end position="20"/>
    </location>
</feature>
<dbReference type="EMBL" id="JALGBH010000001">
    <property type="protein sequence ID" value="MCJ0741670.1"/>
    <property type="molecule type" value="Genomic_DNA"/>
</dbReference>
<proteinExistence type="predicted"/>
<gene>
    <name evidence="2" type="ORF">MMF97_03025</name>
</gene>
<keyword evidence="1" id="KW-0732">Signal</keyword>
<evidence type="ECO:0008006" key="4">
    <source>
        <dbReference type="Google" id="ProtNLM"/>
    </source>
</evidence>
<dbReference type="Proteomes" id="UP001165460">
    <property type="component" value="Unassembled WGS sequence"/>
</dbReference>
<keyword evidence="3" id="KW-1185">Reference proteome</keyword>
<comment type="caution">
    <text evidence="2">The sequence shown here is derived from an EMBL/GenBank/DDBJ whole genome shotgun (WGS) entry which is preliminary data.</text>
</comment>
<organism evidence="2 3">
    <name type="scientific">Pedobacter montanisoli</name>
    <dbReference type="NCBI Taxonomy" id="2923277"/>
    <lineage>
        <taxon>Bacteria</taxon>
        <taxon>Pseudomonadati</taxon>
        <taxon>Bacteroidota</taxon>
        <taxon>Sphingobacteriia</taxon>
        <taxon>Sphingobacteriales</taxon>
        <taxon>Sphingobacteriaceae</taxon>
        <taxon>Pedobacter</taxon>
    </lineage>
</organism>
<evidence type="ECO:0000256" key="1">
    <source>
        <dbReference type="SAM" id="SignalP"/>
    </source>
</evidence>
<accession>A0ABS9ZSU5</accession>
<evidence type="ECO:0000313" key="2">
    <source>
        <dbReference type="EMBL" id="MCJ0741670.1"/>
    </source>
</evidence>
<sequence length="193" mass="21632">MSIRFLTIALLCLIGSSASSQIKLTSGQYTTEDGYYTVTINFTDKELTLIEPNRTSVYHKLEGNVFQFIHPTNKIDYRIEVTSPTTIQTFKPAVNSSRYTLTLNSKNATASNEQFNTYFALSEKYKAKMLSDKKDAQLWSFCAAAAMARSSMNEEGFKEYAAKIVSSIKLIVVDKTKCPCEDAIPKDIWNGAK</sequence>